<dbReference type="RefSeq" id="WP_136987915.1">
    <property type="nucleotide sequence ID" value="NZ_SZPQ01000001.1"/>
</dbReference>
<evidence type="ECO:0000313" key="2">
    <source>
        <dbReference type="Proteomes" id="UP000305202"/>
    </source>
</evidence>
<comment type="caution">
    <text evidence="1">The sequence shown here is derived from an EMBL/GenBank/DDBJ whole genome shotgun (WGS) entry which is preliminary data.</text>
</comment>
<sequence>MTARRDWLLQQLGITQWTLRRPAALSGEAAVALPPGVRLLMVADAPPPADHPLVKDVARGLGLAPSQLYGVTPEQVQMLPGGIPCQAWYLGLGPVDHPNGRYLTSPPLAALRENAAAKRDLWQQICRYEQDFLPEHR</sequence>
<accession>A0ABY2SQY1</accession>
<evidence type="ECO:0000313" key="1">
    <source>
        <dbReference type="EMBL" id="TKI08625.1"/>
    </source>
</evidence>
<proteinExistence type="predicted"/>
<dbReference type="SUPFAM" id="SSF102220">
    <property type="entry name" value="DNA polymerase III psi subunit"/>
    <property type="match status" value="1"/>
</dbReference>
<dbReference type="Proteomes" id="UP000305202">
    <property type="component" value="Unassembled WGS sequence"/>
</dbReference>
<organism evidence="1 2">
    <name type="scientific">Martelella alba</name>
    <dbReference type="NCBI Taxonomy" id="2590451"/>
    <lineage>
        <taxon>Bacteria</taxon>
        <taxon>Pseudomonadati</taxon>
        <taxon>Pseudomonadota</taxon>
        <taxon>Alphaproteobacteria</taxon>
        <taxon>Hyphomicrobiales</taxon>
        <taxon>Aurantimonadaceae</taxon>
        <taxon>Martelella</taxon>
    </lineage>
</organism>
<protein>
    <submittedName>
        <fullName evidence="1">DNA polymerase III subunit psi</fullName>
    </submittedName>
</protein>
<gene>
    <name evidence="1" type="ORF">FCN80_00800</name>
</gene>
<dbReference type="Gene3D" id="3.40.50.10220">
    <property type="entry name" value="DNA polymerase III, psi subunit"/>
    <property type="match status" value="1"/>
</dbReference>
<dbReference type="EMBL" id="SZPQ01000001">
    <property type="protein sequence ID" value="TKI08625.1"/>
    <property type="molecule type" value="Genomic_DNA"/>
</dbReference>
<dbReference type="PIRSF" id="PIRSF029225">
    <property type="entry name" value="DNA_pol_III_psi"/>
    <property type="match status" value="1"/>
</dbReference>
<dbReference type="InterPro" id="IPR004615">
    <property type="entry name" value="DNA_pol_III_psi"/>
</dbReference>
<dbReference type="InterPro" id="IPR036654">
    <property type="entry name" value="DNA_pol_III_psi_sf"/>
</dbReference>
<keyword evidence="2" id="KW-1185">Reference proteome</keyword>
<reference evidence="1 2" key="1">
    <citation type="submission" date="2019-04" db="EMBL/GenBank/DDBJ databases">
        <authorList>
            <person name="Li M."/>
            <person name="Gao C."/>
        </authorList>
    </citation>
    <scope>NUCLEOTIDE SEQUENCE [LARGE SCALE GENOMIC DNA]</scope>
    <source>
        <strain evidence="1 2">BGMRC 2031</strain>
    </source>
</reference>
<name>A0ABY2SQY1_9HYPH</name>
<dbReference type="Pfam" id="PF03603">
    <property type="entry name" value="DNA_III_psi"/>
    <property type="match status" value="1"/>
</dbReference>